<keyword evidence="3" id="KW-1185">Reference proteome</keyword>
<evidence type="ECO:0000313" key="3">
    <source>
        <dbReference type="Proteomes" id="UP000562352"/>
    </source>
</evidence>
<evidence type="ECO:0000259" key="1">
    <source>
        <dbReference type="Pfam" id="PF04149"/>
    </source>
</evidence>
<dbReference type="EMBL" id="JACHJJ010000003">
    <property type="protein sequence ID" value="MBB5961976.1"/>
    <property type="molecule type" value="Genomic_DNA"/>
</dbReference>
<dbReference type="AlphaFoldDB" id="A0A841D3A5"/>
<organism evidence="2 3">
    <name type="scientific">Planomonospora venezuelensis</name>
    <dbReference type="NCBI Taxonomy" id="1999"/>
    <lineage>
        <taxon>Bacteria</taxon>
        <taxon>Bacillati</taxon>
        <taxon>Actinomycetota</taxon>
        <taxon>Actinomycetes</taxon>
        <taxon>Streptosporangiales</taxon>
        <taxon>Streptosporangiaceae</taxon>
        <taxon>Planomonospora</taxon>
    </lineage>
</organism>
<dbReference type="Pfam" id="PF04149">
    <property type="entry name" value="DUF397"/>
    <property type="match status" value="1"/>
</dbReference>
<feature type="domain" description="DUF397" evidence="1">
    <location>
        <begin position="10"/>
        <end position="61"/>
    </location>
</feature>
<sequence>MINRAELAQAAWKKSAQSDQQGGCVSVANLGTHCAIRDSKNPGRWFLVSLPSWRAFVAGVKRGEFAPEGSRETSREG</sequence>
<dbReference type="RefSeq" id="WP_338047617.1">
    <property type="nucleotide sequence ID" value="NZ_BAAAWZ010000001.1"/>
</dbReference>
<dbReference type="Proteomes" id="UP000562352">
    <property type="component" value="Unassembled WGS sequence"/>
</dbReference>
<name>A0A841D3A5_PLAVE</name>
<gene>
    <name evidence="2" type="ORF">FHS22_001235</name>
</gene>
<reference evidence="2 3" key="1">
    <citation type="submission" date="2020-08" db="EMBL/GenBank/DDBJ databases">
        <title>Genomic Encyclopedia of Type Strains, Phase III (KMG-III): the genomes of soil and plant-associated and newly described type strains.</title>
        <authorList>
            <person name="Whitman W."/>
        </authorList>
    </citation>
    <scope>NUCLEOTIDE SEQUENCE [LARGE SCALE GENOMIC DNA]</scope>
    <source>
        <strain evidence="2 3">CECT 3303</strain>
    </source>
</reference>
<comment type="caution">
    <text evidence="2">The sequence shown here is derived from an EMBL/GenBank/DDBJ whole genome shotgun (WGS) entry which is preliminary data.</text>
</comment>
<dbReference type="InterPro" id="IPR007278">
    <property type="entry name" value="DUF397"/>
</dbReference>
<accession>A0A841D3A5</accession>
<proteinExistence type="predicted"/>
<evidence type="ECO:0000313" key="2">
    <source>
        <dbReference type="EMBL" id="MBB5961976.1"/>
    </source>
</evidence>
<protein>
    <recommendedName>
        <fullName evidence="1">DUF397 domain-containing protein</fullName>
    </recommendedName>
</protein>